<name>A0AA39WDW5_9PEZI</name>
<proteinExistence type="predicted"/>
<accession>A0AA39WDW5</accession>
<dbReference type="EMBL" id="JAULSU010000006">
    <property type="protein sequence ID" value="KAK0613587.1"/>
    <property type="molecule type" value="Genomic_DNA"/>
</dbReference>
<dbReference type="Proteomes" id="UP001175000">
    <property type="component" value="Unassembled WGS sequence"/>
</dbReference>
<reference evidence="2" key="1">
    <citation type="submission" date="2023-06" db="EMBL/GenBank/DDBJ databases">
        <title>Genome-scale phylogeny and comparative genomics of the fungal order Sordariales.</title>
        <authorList>
            <consortium name="Lawrence Berkeley National Laboratory"/>
            <person name="Hensen N."/>
            <person name="Bonometti L."/>
            <person name="Westerberg I."/>
            <person name="Brannstrom I.O."/>
            <person name="Guillou S."/>
            <person name="Cros-Aarteil S."/>
            <person name="Calhoun S."/>
            <person name="Haridas S."/>
            <person name="Kuo A."/>
            <person name="Mondo S."/>
            <person name="Pangilinan J."/>
            <person name="Riley R."/>
            <person name="Labutti K."/>
            <person name="Andreopoulos B."/>
            <person name="Lipzen A."/>
            <person name="Chen C."/>
            <person name="Yanf M."/>
            <person name="Daum C."/>
            <person name="Ng V."/>
            <person name="Clum A."/>
            <person name="Steindorff A."/>
            <person name="Ohm R."/>
            <person name="Martin F."/>
            <person name="Silar P."/>
            <person name="Natvig D."/>
            <person name="Lalanne C."/>
            <person name="Gautier V."/>
            <person name="Ament-Velasquez S.L."/>
            <person name="Kruys A."/>
            <person name="Hutchinson M.I."/>
            <person name="Powell A.J."/>
            <person name="Barry K."/>
            <person name="Miller A.N."/>
            <person name="Grigoriev I.V."/>
            <person name="Debuchy R."/>
            <person name="Gladieux P."/>
            <person name="Thoren M.H."/>
            <person name="Johannesson H."/>
        </authorList>
    </citation>
    <scope>NUCLEOTIDE SEQUENCE</scope>
    <source>
        <strain evidence="2">CBS 606.72</strain>
    </source>
</reference>
<protein>
    <submittedName>
        <fullName evidence="2">Uncharacterized protein</fullName>
    </submittedName>
</protein>
<feature type="compositionally biased region" description="Low complexity" evidence="1">
    <location>
        <begin position="51"/>
        <end position="61"/>
    </location>
</feature>
<sequence length="257" mass="28928">MQTRSQSRQEANIDPEGSHSGAAHTLMTISGAAPTPTAANSNTFSLPGLRPQQSPQHPPQQYSRTFEDVKDTIDNASTNAVAWADDEKAYADIKKAYKDLSKDLRDEIEDLFAWALLPDETFRDACDLHRRRLDSELERDLSAVEMDEQRVLDEAFMRLEALTRRMAHDLETARVSARRVGASVCDGQGAWWRADVYEAAVGKRAEYLAFVEEVKREYEEESGEILARYGRAREALRWLSGGEGWDSDGTVEELEEG</sequence>
<comment type="caution">
    <text evidence="2">The sequence shown here is derived from an EMBL/GenBank/DDBJ whole genome shotgun (WGS) entry which is preliminary data.</text>
</comment>
<feature type="compositionally biased region" description="Polar residues" evidence="1">
    <location>
        <begin position="1"/>
        <end position="10"/>
    </location>
</feature>
<organism evidence="2 3">
    <name type="scientific">Immersiella caudata</name>
    <dbReference type="NCBI Taxonomy" id="314043"/>
    <lineage>
        <taxon>Eukaryota</taxon>
        <taxon>Fungi</taxon>
        <taxon>Dikarya</taxon>
        <taxon>Ascomycota</taxon>
        <taxon>Pezizomycotina</taxon>
        <taxon>Sordariomycetes</taxon>
        <taxon>Sordariomycetidae</taxon>
        <taxon>Sordariales</taxon>
        <taxon>Lasiosphaeriaceae</taxon>
        <taxon>Immersiella</taxon>
    </lineage>
</organism>
<gene>
    <name evidence="2" type="ORF">B0T14DRAFT_526529</name>
</gene>
<evidence type="ECO:0000256" key="1">
    <source>
        <dbReference type="SAM" id="MobiDB-lite"/>
    </source>
</evidence>
<evidence type="ECO:0000313" key="2">
    <source>
        <dbReference type="EMBL" id="KAK0613587.1"/>
    </source>
</evidence>
<dbReference type="AlphaFoldDB" id="A0AA39WDW5"/>
<keyword evidence="3" id="KW-1185">Reference proteome</keyword>
<evidence type="ECO:0000313" key="3">
    <source>
        <dbReference type="Proteomes" id="UP001175000"/>
    </source>
</evidence>
<feature type="region of interest" description="Disordered" evidence="1">
    <location>
        <begin position="1"/>
        <end position="63"/>
    </location>
</feature>